<evidence type="ECO:0000313" key="1">
    <source>
        <dbReference type="EMBL" id="KKM17930.1"/>
    </source>
</evidence>
<proteinExistence type="predicted"/>
<organism evidence="1">
    <name type="scientific">marine sediment metagenome</name>
    <dbReference type="NCBI Taxonomy" id="412755"/>
    <lineage>
        <taxon>unclassified sequences</taxon>
        <taxon>metagenomes</taxon>
        <taxon>ecological metagenomes</taxon>
    </lineage>
</organism>
<sequence length="265" mass="27906">MRIKKITPGVGFYDNRFAKRELDNLASVAINTSLISDTDSTDDLGSSDIAWANLYVDAIIGVGPQTFVISRNTSDGSDNLITAIAGGGTSSSTRGAWITLRGNEFGFGAGGRLIFASGNLSESNIHFFSGNLQRSMIFEDTGLRPNADSQLGLGSSSKFWDQTFTDELVLSNVGAAATAADTVRISALDLSAGDAGLHIKTENDTEHLFASLVGIGTTSPNAELEIVGDLRVKTIHEVTGEGLVLSTNFNTESINGNTVLDSSTF</sequence>
<name>A0A0F9KR78_9ZZZZ</name>
<gene>
    <name evidence="1" type="ORF">LCGC14_1670850</name>
</gene>
<feature type="non-terminal residue" evidence="1">
    <location>
        <position position="265"/>
    </location>
</feature>
<comment type="caution">
    <text evidence="1">The sequence shown here is derived from an EMBL/GenBank/DDBJ whole genome shotgun (WGS) entry which is preliminary data.</text>
</comment>
<protein>
    <submittedName>
        <fullName evidence="1">Uncharacterized protein</fullName>
    </submittedName>
</protein>
<accession>A0A0F9KR78</accession>
<dbReference type="EMBL" id="LAZR01014338">
    <property type="protein sequence ID" value="KKM17930.1"/>
    <property type="molecule type" value="Genomic_DNA"/>
</dbReference>
<dbReference type="AlphaFoldDB" id="A0A0F9KR78"/>
<reference evidence="1" key="1">
    <citation type="journal article" date="2015" name="Nature">
        <title>Complex archaea that bridge the gap between prokaryotes and eukaryotes.</title>
        <authorList>
            <person name="Spang A."/>
            <person name="Saw J.H."/>
            <person name="Jorgensen S.L."/>
            <person name="Zaremba-Niedzwiedzka K."/>
            <person name="Martijn J."/>
            <person name="Lind A.E."/>
            <person name="van Eijk R."/>
            <person name="Schleper C."/>
            <person name="Guy L."/>
            <person name="Ettema T.J."/>
        </authorList>
    </citation>
    <scope>NUCLEOTIDE SEQUENCE</scope>
</reference>